<keyword evidence="3" id="KW-1185">Reference proteome</keyword>
<keyword evidence="1" id="KW-1133">Transmembrane helix</keyword>
<dbReference type="KEGG" id="plon:Pla110_05870"/>
<name>A0A518CI31_9PLAN</name>
<gene>
    <name evidence="2" type="ORF">Pla110_05870</name>
</gene>
<reference evidence="2 3" key="1">
    <citation type="submission" date="2019-02" db="EMBL/GenBank/DDBJ databases">
        <title>Deep-cultivation of Planctomycetes and their phenomic and genomic characterization uncovers novel biology.</title>
        <authorList>
            <person name="Wiegand S."/>
            <person name="Jogler M."/>
            <person name="Boedeker C."/>
            <person name="Pinto D."/>
            <person name="Vollmers J."/>
            <person name="Rivas-Marin E."/>
            <person name="Kohn T."/>
            <person name="Peeters S.H."/>
            <person name="Heuer A."/>
            <person name="Rast P."/>
            <person name="Oberbeckmann S."/>
            <person name="Bunk B."/>
            <person name="Jeske O."/>
            <person name="Meyerdierks A."/>
            <person name="Storesund J.E."/>
            <person name="Kallscheuer N."/>
            <person name="Luecker S."/>
            <person name="Lage O.M."/>
            <person name="Pohl T."/>
            <person name="Merkel B.J."/>
            <person name="Hornburger P."/>
            <person name="Mueller R.-W."/>
            <person name="Bruemmer F."/>
            <person name="Labrenz M."/>
            <person name="Spormann A.M."/>
            <person name="Op den Camp H."/>
            <person name="Overmann J."/>
            <person name="Amann R."/>
            <person name="Jetten M.S.M."/>
            <person name="Mascher T."/>
            <person name="Medema M.H."/>
            <person name="Devos D.P."/>
            <person name="Kaster A.-K."/>
            <person name="Ovreas L."/>
            <person name="Rohde M."/>
            <person name="Galperin M.Y."/>
            <person name="Jogler C."/>
        </authorList>
    </citation>
    <scope>NUCLEOTIDE SEQUENCE [LARGE SCALE GENOMIC DNA]</scope>
    <source>
        <strain evidence="2 3">Pla110</strain>
    </source>
</reference>
<proteinExistence type="predicted"/>
<evidence type="ECO:0000313" key="2">
    <source>
        <dbReference type="EMBL" id="QDU78883.1"/>
    </source>
</evidence>
<keyword evidence="1" id="KW-0472">Membrane</keyword>
<protein>
    <submittedName>
        <fullName evidence="2">Uncharacterized protein</fullName>
    </submittedName>
</protein>
<evidence type="ECO:0000313" key="3">
    <source>
        <dbReference type="Proteomes" id="UP000317178"/>
    </source>
</evidence>
<dbReference type="OrthoDB" id="8685152at2"/>
<feature type="transmembrane region" description="Helical" evidence="1">
    <location>
        <begin position="70"/>
        <end position="95"/>
    </location>
</feature>
<dbReference type="RefSeq" id="WP_144992966.1">
    <property type="nucleotide sequence ID" value="NZ_CP036281.1"/>
</dbReference>
<organism evidence="2 3">
    <name type="scientific">Polystyrenella longa</name>
    <dbReference type="NCBI Taxonomy" id="2528007"/>
    <lineage>
        <taxon>Bacteria</taxon>
        <taxon>Pseudomonadati</taxon>
        <taxon>Planctomycetota</taxon>
        <taxon>Planctomycetia</taxon>
        <taxon>Planctomycetales</taxon>
        <taxon>Planctomycetaceae</taxon>
        <taxon>Polystyrenella</taxon>
    </lineage>
</organism>
<dbReference type="Proteomes" id="UP000317178">
    <property type="component" value="Chromosome"/>
</dbReference>
<sequence>MRSSERHGVGYGYEGNDWTSSSDYIGSDGGEEKYIRCPNCEVKLRISVLKCPKCGAKVQDPKPATWFENIGGAIMIFFALLMVFAIFSCLAEAFLEIVSLITS</sequence>
<accession>A0A518CI31</accession>
<keyword evidence="1" id="KW-0812">Transmembrane</keyword>
<evidence type="ECO:0000256" key="1">
    <source>
        <dbReference type="SAM" id="Phobius"/>
    </source>
</evidence>
<dbReference type="AlphaFoldDB" id="A0A518CI31"/>
<dbReference type="EMBL" id="CP036281">
    <property type="protein sequence ID" value="QDU78883.1"/>
    <property type="molecule type" value="Genomic_DNA"/>
</dbReference>